<dbReference type="Proteomes" id="UP001268864">
    <property type="component" value="Unassembled WGS sequence"/>
</dbReference>
<evidence type="ECO:0000313" key="2">
    <source>
        <dbReference type="EMBL" id="MDS0280639.1"/>
    </source>
</evidence>
<proteinExistence type="predicted"/>
<sequence length="141" mass="15619">MMWPYHTVPDGNAALPHHYMTALLVALVPLLIVWDDHRDREPWLVLVGILGGLASFGLVWPRYPVIGATLTLVFNAVVLLAPLRPAWGEYWPRKHRLAVVFLALLAADDSVQHALGWVTPIDHVWKHGGRAAVVDIFGALA</sequence>
<evidence type="ECO:0000313" key="3">
    <source>
        <dbReference type="Proteomes" id="UP001268864"/>
    </source>
</evidence>
<keyword evidence="1" id="KW-0812">Transmembrane</keyword>
<feature type="transmembrane region" description="Helical" evidence="1">
    <location>
        <begin position="66"/>
        <end position="87"/>
    </location>
</feature>
<gene>
    <name evidence="2" type="ORF">NDI86_00800</name>
</gene>
<evidence type="ECO:0000256" key="1">
    <source>
        <dbReference type="SAM" id="Phobius"/>
    </source>
</evidence>
<reference evidence="2 3" key="1">
    <citation type="submission" date="2022-06" db="EMBL/GenBank/DDBJ databases">
        <title>Halomicroarcula sp. a new haloarchaeum isolate from saline soil.</title>
        <authorList>
            <person name="Strakova D."/>
            <person name="Galisteo C."/>
            <person name="Sanchez-Porro C."/>
            <person name="Ventosa A."/>
        </authorList>
    </citation>
    <scope>NUCLEOTIDE SEQUENCE [LARGE SCALE GENOMIC DNA]</scope>
    <source>
        <strain evidence="2 3">S3CR25-11</strain>
    </source>
</reference>
<keyword evidence="3" id="KW-1185">Reference proteome</keyword>
<keyword evidence="1" id="KW-0472">Membrane</keyword>
<feature type="transmembrane region" description="Helical" evidence="1">
    <location>
        <begin position="43"/>
        <end position="60"/>
    </location>
</feature>
<dbReference type="EMBL" id="JAMQOS010000001">
    <property type="protein sequence ID" value="MDS0280639.1"/>
    <property type="molecule type" value="Genomic_DNA"/>
</dbReference>
<keyword evidence="1" id="KW-1133">Transmembrane helix</keyword>
<dbReference type="RefSeq" id="WP_310898486.1">
    <property type="nucleotide sequence ID" value="NZ_JAMQOS010000001.1"/>
</dbReference>
<organism evidence="2 3">
    <name type="scientific">Haloarcula onubensis</name>
    <dbReference type="NCBI Taxonomy" id="2950539"/>
    <lineage>
        <taxon>Archaea</taxon>
        <taxon>Methanobacteriati</taxon>
        <taxon>Methanobacteriota</taxon>
        <taxon>Stenosarchaea group</taxon>
        <taxon>Halobacteria</taxon>
        <taxon>Halobacteriales</taxon>
        <taxon>Haloarculaceae</taxon>
        <taxon>Haloarcula</taxon>
    </lineage>
</organism>
<accession>A0ABU2FJN5</accession>
<name>A0ABU2FJN5_9EURY</name>
<protein>
    <submittedName>
        <fullName evidence="2">Uncharacterized protein</fullName>
    </submittedName>
</protein>
<feature type="transmembrane region" description="Helical" evidence="1">
    <location>
        <begin position="15"/>
        <end position="34"/>
    </location>
</feature>
<comment type="caution">
    <text evidence="2">The sequence shown here is derived from an EMBL/GenBank/DDBJ whole genome shotgun (WGS) entry which is preliminary data.</text>
</comment>